<feature type="domain" description="Copper amine oxidase catalytic" evidence="17">
    <location>
        <begin position="238"/>
        <end position="651"/>
    </location>
</feature>
<name>A0A397GU75_ASPTH</name>
<dbReference type="Pfam" id="PF14214">
    <property type="entry name" value="Helitron_like_N"/>
    <property type="match status" value="1"/>
</dbReference>
<feature type="domain" description="Copper amine oxidase N3-terminal" evidence="19">
    <location>
        <begin position="111"/>
        <end position="212"/>
    </location>
</feature>
<feature type="active site" description="Schiff-base intermediate with substrate; via topaquinone" evidence="13">
    <location>
        <position position="399"/>
    </location>
</feature>
<comment type="similarity">
    <text evidence="4 15">Belongs to the copper/topaquinone oxidase family.</text>
</comment>
<evidence type="ECO:0000256" key="3">
    <source>
        <dbReference type="ARBA" id="ARBA00001947"/>
    </source>
</evidence>
<evidence type="ECO:0000256" key="15">
    <source>
        <dbReference type="RuleBase" id="RU000672"/>
    </source>
</evidence>
<evidence type="ECO:0000256" key="13">
    <source>
        <dbReference type="PIRSR" id="PIRSR600269-50"/>
    </source>
</evidence>
<dbReference type="RefSeq" id="XP_026613334.1">
    <property type="nucleotide sequence ID" value="XM_026754656.1"/>
</dbReference>
<feature type="modified residue" description="2',4',5'-topaquinone" evidence="14">
    <location>
        <position position="399"/>
    </location>
</feature>
<dbReference type="PANTHER" id="PTHR10638">
    <property type="entry name" value="COPPER AMINE OXIDASE"/>
    <property type="match status" value="1"/>
</dbReference>
<evidence type="ECO:0000256" key="11">
    <source>
        <dbReference type="ARBA" id="ARBA00023211"/>
    </source>
</evidence>
<comment type="subunit">
    <text evidence="5">Homodimer.</text>
</comment>
<evidence type="ECO:0000256" key="7">
    <source>
        <dbReference type="ARBA" id="ARBA00022772"/>
    </source>
</evidence>
<keyword evidence="10" id="KW-1015">Disulfide bond</keyword>
<comment type="PTM">
    <text evidence="14 15">Topaquinone (TPQ) is generated by copper-dependent autoxidation of a specific tyrosyl residue.</text>
</comment>
<dbReference type="Proteomes" id="UP000215305">
    <property type="component" value="Unassembled WGS sequence"/>
</dbReference>
<evidence type="ECO:0000256" key="4">
    <source>
        <dbReference type="ARBA" id="ARBA00007983"/>
    </source>
</evidence>
<dbReference type="PROSITE" id="PS01164">
    <property type="entry name" value="COPPER_AMINE_OXID_1"/>
    <property type="match status" value="1"/>
</dbReference>
<keyword evidence="11" id="KW-0464">Manganese</keyword>
<evidence type="ECO:0000313" key="21">
    <source>
        <dbReference type="EMBL" id="RHZ52613.1"/>
    </source>
</evidence>
<dbReference type="Pfam" id="PF02728">
    <property type="entry name" value="Cu_amine_oxidN3"/>
    <property type="match status" value="1"/>
</dbReference>
<dbReference type="InterPro" id="IPR000269">
    <property type="entry name" value="Cu_amine_oxidase"/>
</dbReference>
<evidence type="ECO:0000256" key="14">
    <source>
        <dbReference type="PIRSR" id="PIRSR600269-51"/>
    </source>
</evidence>
<accession>A0A397GU75</accession>
<feature type="region of interest" description="Disordered" evidence="16">
    <location>
        <begin position="905"/>
        <end position="930"/>
    </location>
</feature>
<evidence type="ECO:0000256" key="2">
    <source>
        <dbReference type="ARBA" id="ARBA00001936"/>
    </source>
</evidence>
<comment type="cofactor">
    <cofactor evidence="2">
        <name>Mn(2+)</name>
        <dbReference type="ChEBI" id="CHEBI:29035"/>
    </cofactor>
</comment>
<dbReference type="FunFam" id="2.70.98.20:FF:000001">
    <property type="entry name" value="Amine oxidase"/>
    <property type="match status" value="1"/>
</dbReference>
<evidence type="ECO:0000259" key="19">
    <source>
        <dbReference type="Pfam" id="PF02728"/>
    </source>
</evidence>
<dbReference type="InterPro" id="IPR025476">
    <property type="entry name" value="Helitron_helicase-like"/>
</dbReference>
<dbReference type="PANTHER" id="PTHR10638:SF86">
    <property type="entry name" value="COPPER AMINE OXIDASE 1-RELATED"/>
    <property type="match status" value="1"/>
</dbReference>
<dbReference type="InterPro" id="IPR016182">
    <property type="entry name" value="Cu_amine_oxidase_N-reg"/>
</dbReference>
<dbReference type="FunFam" id="3.10.450.40:FF:000019">
    <property type="entry name" value="Amine oxidase"/>
    <property type="match status" value="1"/>
</dbReference>
<dbReference type="InterPro" id="IPR049947">
    <property type="entry name" value="Cu_Am_Ox_Cu-bd"/>
</dbReference>
<evidence type="ECO:0000256" key="6">
    <source>
        <dbReference type="ARBA" id="ARBA00022723"/>
    </source>
</evidence>
<sequence length="1522" mass="168067">MVLERLQQLTYQVSASSPPPHPFDPLSTTEIDTVVAIIRKEHGKVNFNAVTLYEPRKAEMMAWLADPKNAPRPARAADVVAIAPGGKVFDGIVDLDQKKIVSWKHAPGVQPLITMEDLQEVEHIVRKDPKVIEQCGILGIPKEDMHKIYCDPWTIGYDERFGSDVRLQQALMYYRPHVDDSQYTFPLDFCPIYNAETKKIIHIDIPPVRRPISRAPANNYHPASIEKDGGYRTDIKPIHITQPEGVSFKLDGRTIQWQNWSIHVGFNYREGIVLNNITFNDKGDVRPVFYRLSLAEMVVPYGNPEHPHQRKHAFDLGEYGGGYMTNSLSLGCDCKGAIHYMDAAFVNRAGASTIVKNAICIHEEDAGILFKHTDFRDESIIVTRGRKLIISHIFTAANYEYCVYWIFHQDGTVQLDIKLTGILNTYAMNPGEDTKGWGTEVYPGVNAHNHQHLFCLRIDPNIDGPNNTVFQVDAERGPGEVGSAENKYGNAFYAKKTKFTTPLEAMSDYNGATSRTWEMANTNKLNPHSKKPVCYKLVSREVPPLLPKEGGLVWKRAGFARHAVHVTQYSDDQVHPAGRHVPQTSGEPSEGLPAWIEAAGPNCSIDNTDIVLWHTFGLTHFPSPEDYPIMPAEPMTVLLRPRNFFARNPALDVPPSYARTPSQIAAGASACQASYVDDYNAQEIACETTHQQESTVTAGNDHTSLVVIGDDEGGVETTGNTTITDNPEFEDGWVLDLDYDGGEGDDLPPSSRCSCWSPCWSRSPCGPRVQPPQPPPPPAPSLPAPALFCYRCLQAPTVRAAGVLPPCDGYSPSGRKCSRCANMHQPCLSFPATALPLARRVVLLSHAADRAPTASAAKAASLAAVVAAAWAFKARVRADGGPLPRGKNGLQNVMQTGMKVVSLSHMRTSEKTKATDSSARGHENHTHRSGPYHARTAFAFLVAPAPHENQWIQEAFGAACVMYLHRDSYPAVTSPANLFLTLSAADLHWSDLMEHLPNYEIWRDGDGRTRIRLARENLRDNPHIVAQWFRLLFTIFKKEVPKFVVFRAQRRPPPLPRGSASGTMSGINTNGRVEVQPTTTAPSPQWTSFSGPARSGDAAELIPGVDYDKAFVQNLEGSAPRLAGCFKLPNSVAHREKNYGQDGKPNAGRNNVVDWARDANILPAIMAPTQPQAGVLGVPLAGLPEVTVLWYVVQLMRAKPALFPGTNLEADPVTLDPYDILHGWKLLAFFWNRESVQTKATVVVAAVAVGARVVVAGAGVQEARNRNQDLRRTPAAEIDILERLEEPRNLMANIMRACRGVQSQLPWLQVVRFVPSFGLQPSERVYQGEFGPQESEAWTDGAFASLMSRSESNSLNHEAQDGIILQELVRPSSFRLQLLTAQKVPWDANGLPPPDEDLIEKHKLPDYVDVDRTAWPTALKGFGITKLRIEEDLTTYPWGKPAIALQRTLARTKAYKKDSLFSEIPRNSCAPGRSPADSSKLLLEQPRAFDLLATRTSFTDIAAMVGAIIAEPQSAKQLLILQ</sequence>
<dbReference type="Gene3D" id="3.10.450.40">
    <property type="match status" value="2"/>
</dbReference>
<evidence type="ECO:0000313" key="22">
    <source>
        <dbReference type="Proteomes" id="UP000215305"/>
    </source>
</evidence>
<gene>
    <name evidence="21" type="ORF">CDV56_101037</name>
</gene>
<dbReference type="InterPro" id="IPR036460">
    <property type="entry name" value="Cu_amine_oxidase_C_sf"/>
</dbReference>
<dbReference type="SUPFAM" id="SSF49998">
    <property type="entry name" value="Amine oxidase catalytic domain"/>
    <property type="match status" value="1"/>
</dbReference>
<dbReference type="STRING" id="41047.A0A397GU75"/>
<evidence type="ECO:0000256" key="10">
    <source>
        <dbReference type="ARBA" id="ARBA00023157"/>
    </source>
</evidence>
<dbReference type="InterPro" id="IPR015802">
    <property type="entry name" value="Cu_amine_oxidase_N3"/>
</dbReference>
<evidence type="ECO:0000256" key="1">
    <source>
        <dbReference type="ARBA" id="ARBA00001935"/>
    </source>
</evidence>
<evidence type="ECO:0000259" key="17">
    <source>
        <dbReference type="Pfam" id="PF01179"/>
    </source>
</evidence>
<dbReference type="InterPro" id="IPR015800">
    <property type="entry name" value="Cu_amine_oxidase_N2"/>
</dbReference>
<evidence type="ECO:0000256" key="9">
    <source>
        <dbReference type="ARBA" id="ARBA00023008"/>
    </source>
</evidence>
<feature type="domain" description="Helitron helicase-like" evidence="20">
    <location>
        <begin position="974"/>
        <end position="1042"/>
    </location>
</feature>
<proteinExistence type="inferred from homology"/>
<dbReference type="GO" id="GO:0009308">
    <property type="term" value="P:amine metabolic process"/>
    <property type="evidence" value="ECO:0007669"/>
    <property type="project" value="UniProtKB-UniRule"/>
</dbReference>
<feature type="domain" description="Copper amine oxidase N2-terminal" evidence="18">
    <location>
        <begin position="21"/>
        <end position="104"/>
    </location>
</feature>
<feature type="active site" description="Proton acceptor" evidence="13">
    <location>
        <position position="315"/>
    </location>
</feature>
<evidence type="ECO:0000259" key="20">
    <source>
        <dbReference type="Pfam" id="PF14214"/>
    </source>
</evidence>
<evidence type="ECO:0000259" key="18">
    <source>
        <dbReference type="Pfam" id="PF02727"/>
    </source>
</evidence>
<dbReference type="EMBL" id="NKHU02000133">
    <property type="protein sequence ID" value="RHZ52613.1"/>
    <property type="molecule type" value="Genomic_DNA"/>
</dbReference>
<dbReference type="Pfam" id="PF01179">
    <property type="entry name" value="Cu_amine_oxid"/>
    <property type="match status" value="1"/>
</dbReference>
<evidence type="ECO:0000256" key="16">
    <source>
        <dbReference type="SAM" id="MobiDB-lite"/>
    </source>
</evidence>
<dbReference type="InterPro" id="IPR049948">
    <property type="entry name" value="Cu_Am_ox_TPQ-bd"/>
</dbReference>
<feature type="compositionally biased region" description="Basic and acidic residues" evidence="16">
    <location>
        <begin position="907"/>
        <end position="926"/>
    </location>
</feature>
<keyword evidence="8 15" id="KW-0560">Oxidoreductase</keyword>
<keyword evidence="6 15" id="KW-0479">Metal-binding</keyword>
<comment type="cofactor">
    <cofactor evidence="1">
        <name>Cu cation</name>
        <dbReference type="ChEBI" id="CHEBI:23378"/>
    </cofactor>
</comment>
<dbReference type="VEuPathDB" id="FungiDB:CDV56_101037"/>
<dbReference type="OrthoDB" id="5379943at2759"/>
<comment type="cofactor">
    <cofactor evidence="15">
        <name>Cu cation</name>
        <dbReference type="ChEBI" id="CHEBI:23378"/>
    </cofactor>
    <text evidence="15">Contains 1 topaquinone per subunit.</text>
</comment>
<dbReference type="EC" id="1.4.3.-" evidence="15"/>
<dbReference type="SUPFAM" id="SSF54416">
    <property type="entry name" value="Amine oxidase N-terminal region"/>
    <property type="match status" value="2"/>
</dbReference>
<dbReference type="InterPro" id="IPR015798">
    <property type="entry name" value="Cu_amine_oxidase_C"/>
</dbReference>
<dbReference type="NCBIfam" id="NF008559">
    <property type="entry name" value="PRK11504.1"/>
    <property type="match status" value="1"/>
</dbReference>
<dbReference type="FunFam" id="3.10.450.40:FF:000014">
    <property type="entry name" value="Peroxisomal primary amine oxidase"/>
    <property type="match status" value="1"/>
</dbReference>
<dbReference type="Pfam" id="PF02727">
    <property type="entry name" value="Cu_amine_oxidN2"/>
    <property type="match status" value="1"/>
</dbReference>
<protein>
    <recommendedName>
        <fullName evidence="15">Amine oxidase</fullName>
        <ecNumber evidence="15">1.4.3.-</ecNumber>
    </recommendedName>
</protein>
<dbReference type="GO" id="GO:0008131">
    <property type="term" value="F:primary methylamine oxidase activity"/>
    <property type="evidence" value="ECO:0007669"/>
    <property type="project" value="UniProtKB-EC"/>
</dbReference>
<comment type="cofactor">
    <cofactor evidence="3">
        <name>Zn(2+)</name>
        <dbReference type="ChEBI" id="CHEBI:29105"/>
    </cofactor>
</comment>
<comment type="catalytic activity">
    <reaction evidence="12">
        <text>a primary methyl amine + O2 + H2O = an aldehyde + H2O2 + NH4(+)</text>
        <dbReference type="Rhea" id="RHEA:16153"/>
        <dbReference type="ChEBI" id="CHEBI:15377"/>
        <dbReference type="ChEBI" id="CHEBI:15379"/>
        <dbReference type="ChEBI" id="CHEBI:16240"/>
        <dbReference type="ChEBI" id="CHEBI:17478"/>
        <dbReference type="ChEBI" id="CHEBI:28938"/>
        <dbReference type="ChEBI" id="CHEBI:228804"/>
        <dbReference type="EC" id="1.4.3.21"/>
    </reaction>
</comment>
<dbReference type="PROSITE" id="PS01165">
    <property type="entry name" value="COPPER_AMINE_OXID_2"/>
    <property type="match status" value="1"/>
</dbReference>
<keyword evidence="9 15" id="KW-0186">Copper</keyword>
<dbReference type="Gene3D" id="2.70.98.20">
    <property type="entry name" value="Copper amine oxidase, catalytic domain"/>
    <property type="match status" value="1"/>
</dbReference>
<organism evidence="21 22">
    <name type="scientific">Aspergillus thermomutatus</name>
    <name type="common">Neosartorya pseudofischeri</name>
    <dbReference type="NCBI Taxonomy" id="41047"/>
    <lineage>
        <taxon>Eukaryota</taxon>
        <taxon>Fungi</taxon>
        <taxon>Dikarya</taxon>
        <taxon>Ascomycota</taxon>
        <taxon>Pezizomycotina</taxon>
        <taxon>Eurotiomycetes</taxon>
        <taxon>Eurotiomycetidae</taxon>
        <taxon>Eurotiales</taxon>
        <taxon>Aspergillaceae</taxon>
        <taxon>Aspergillus</taxon>
        <taxon>Aspergillus subgen. Fumigati</taxon>
    </lineage>
</organism>
<dbReference type="GeneID" id="38123011"/>
<keyword evidence="7 13" id="KW-0801">TPQ</keyword>
<reference evidence="21" key="1">
    <citation type="submission" date="2018-08" db="EMBL/GenBank/DDBJ databases">
        <title>Draft genome sequence of azole-resistant Aspergillus thermomutatus (Neosartorya pseudofischeri) strain HMR AF 39, isolated from a human nasal aspirate.</title>
        <authorList>
            <person name="Parent-Michaud M."/>
            <person name="Dufresne P.J."/>
            <person name="Fournier E."/>
            <person name="Martineau C."/>
            <person name="Moreira S."/>
            <person name="Perkins V."/>
            <person name="De Repentigny L."/>
            <person name="Dufresne S.F."/>
        </authorList>
    </citation>
    <scope>NUCLEOTIDE SEQUENCE [LARGE SCALE GENOMIC DNA]</scope>
    <source>
        <strain evidence="21">HMR AF 39</strain>
    </source>
</reference>
<evidence type="ECO:0000256" key="5">
    <source>
        <dbReference type="ARBA" id="ARBA00011738"/>
    </source>
</evidence>
<evidence type="ECO:0000256" key="12">
    <source>
        <dbReference type="ARBA" id="ARBA00048032"/>
    </source>
</evidence>
<dbReference type="GO" id="GO:0005507">
    <property type="term" value="F:copper ion binding"/>
    <property type="evidence" value="ECO:0007669"/>
    <property type="project" value="InterPro"/>
</dbReference>
<comment type="caution">
    <text evidence="21">The sequence shown here is derived from an EMBL/GenBank/DDBJ whole genome shotgun (WGS) entry which is preliminary data.</text>
</comment>
<evidence type="ECO:0000256" key="8">
    <source>
        <dbReference type="ARBA" id="ARBA00023002"/>
    </source>
</evidence>
<dbReference type="GO" id="GO:0048038">
    <property type="term" value="F:quinone binding"/>
    <property type="evidence" value="ECO:0007669"/>
    <property type="project" value="InterPro"/>
</dbReference>
<keyword evidence="22" id="KW-1185">Reference proteome</keyword>